<reference evidence="2" key="1">
    <citation type="submission" date="2023-06" db="EMBL/GenBank/DDBJ databases">
        <title>Draft genome of Marssonina rosae.</title>
        <authorList>
            <person name="Cheng Q."/>
        </authorList>
    </citation>
    <scope>NUCLEOTIDE SEQUENCE</scope>
    <source>
        <strain evidence="2">R4</strain>
    </source>
</reference>
<feature type="region of interest" description="Disordered" evidence="1">
    <location>
        <begin position="251"/>
        <end position="273"/>
    </location>
</feature>
<dbReference type="GO" id="GO:0003700">
    <property type="term" value="F:DNA-binding transcription factor activity"/>
    <property type="evidence" value="ECO:0007669"/>
    <property type="project" value="InterPro"/>
</dbReference>
<evidence type="ECO:0000313" key="2">
    <source>
        <dbReference type="EMBL" id="KAK2625160.1"/>
    </source>
</evidence>
<comment type="caution">
    <text evidence="2">The sequence shown here is derived from an EMBL/GenBank/DDBJ whole genome shotgun (WGS) entry which is preliminary data.</text>
</comment>
<dbReference type="CDD" id="cd14688">
    <property type="entry name" value="bZIP_YAP"/>
    <property type="match status" value="1"/>
</dbReference>
<dbReference type="InterPro" id="IPR046347">
    <property type="entry name" value="bZIP_sf"/>
</dbReference>
<dbReference type="PANTHER" id="PTHR37012:SF2">
    <property type="entry name" value="BZIP DOMAIN-CONTAINING PROTEIN-RELATED"/>
    <property type="match status" value="1"/>
</dbReference>
<accession>A0AAD9SYS9</accession>
<evidence type="ECO:0008006" key="4">
    <source>
        <dbReference type="Google" id="ProtNLM"/>
    </source>
</evidence>
<dbReference type="InterPro" id="IPR021833">
    <property type="entry name" value="DUF3425"/>
</dbReference>
<feature type="region of interest" description="Disordered" evidence="1">
    <location>
        <begin position="149"/>
        <end position="201"/>
    </location>
</feature>
<dbReference type="EMBL" id="JAUBYV010000008">
    <property type="protein sequence ID" value="KAK2625160.1"/>
    <property type="molecule type" value="Genomic_DNA"/>
</dbReference>
<evidence type="ECO:0000256" key="1">
    <source>
        <dbReference type="SAM" id="MobiDB-lite"/>
    </source>
</evidence>
<dbReference type="Pfam" id="PF11905">
    <property type="entry name" value="DUF3425"/>
    <property type="match status" value="1"/>
</dbReference>
<keyword evidence="3" id="KW-1185">Reference proteome</keyword>
<gene>
    <name evidence="2" type="ORF">QTJ16_005529</name>
</gene>
<proteinExistence type="predicted"/>
<feature type="region of interest" description="Disordered" evidence="1">
    <location>
        <begin position="1"/>
        <end position="68"/>
    </location>
</feature>
<feature type="compositionally biased region" description="Basic and acidic residues" evidence="1">
    <location>
        <begin position="47"/>
        <end position="59"/>
    </location>
</feature>
<protein>
    <recommendedName>
        <fullName evidence="4">BZIP transcription factor</fullName>
    </recommendedName>
</protein>
<dbReference type="Gene3D" id="1.20.5.170">
    <property type="match status" value="1"/>
</dbReference>
<dbReference type="AlphaFoldDB" id="A0AAD9SYS9"/>
<evidence type="ECO:0000313" key="3">
    <source>
        <dbReference type="Proteomes" id="UP001285354"/>
    </source>
</evidence>
<sequence>MADDRPQYPDPRTSIDNGDSSSSKTGPKRRASRAGTRSVASLTPEQLARKRANDREAQRSIRQRTKTHIEELEQRIRYLSDGKDARDFEQIKRRNAELEEELRRLREILGRSEGSVASSPELTPISNQARYGMDGVEDRFPMEYPPAWSSPTNSVSGPDGSFQACPTSSAGDLLSSFAPDHSGLPSEFSGPGSTRNDGFSADSGVCNVTSAPFVPVPIRSGGSASRPEFVRSRSFPNGRFGLPASLGSARMTGGTSGVGSSFTGQSLSPVGDSSMVNKDAKGVVMSPSTCHPMTVDVKNARMELHIPQQQNRPNYTVSQGVFANQPSLAAWEIPIHFAPPAGPVESILIGLLQRQKSLANESTLGSLLVGPYHPDLRALVNPEMSNKVHPVSSVISNVFQRLQYPSLATKVASVYLVYRFFQWQIWPTMETWRNMPEWFYPVASQQVTAHPIWISLLTWGKLRDTVINNQNKYATEEFNDLWRTAINLNWPYGEDDILIFIGEEVRITDAFMRHLEQEANWSLDEPFQRRYPELRGACRFTNSRSECTG</sequence>
<name>A0AAD9SYS9_9HELO</name>
<organism evidence="2 3">
    <name type="scientific">Diplocarpon rosae</name>
    <dbReference type="NCBI Taxonomy" id="946125"/>
    <lineage>
        <taxon>Eukaryota</taxon>
        <taxon>Fungi</taxon>
        <taxon>Dikarya</taxon>
        <taxon>Ascomycota</taxon>
        <taxon>Pezizomycotina</taxon>
        <taxon>Leotiomycetes</taxon>
        <taxon>Helotiales</taxon>
        <taxon>Drepanopezizaceae</taxon>
        <taxon>Diplocarpon</taxon>
    </lineage>
</organism>
<feature type="compositionally biased region" description="Polar residues" evidence="1">
    <location>
        <begin position="14"/>
        <end position="25"/>
    </location>
</feature>
<dbReference type="SUPFAM" id="SSF57959">
    <property type="entry name" value="Leucine zipper domain"/>
    <property type="match status" value="1"/>
</dbReference>
<dbReference type="Proteomes" id="UP001285354">
    <property type="component" value="Unassembled WGS sequence"/>
</dbReference>
<dbReference type="PANTHER" id="PTHR37012">
    <property type="entry name" value="B-ZIP TRANSCRIPTION FACTOR (EUROFUNG)-RELATED"/>
    <property type="match status" value="1"/>
</dbReference>